<dbReference type="EMBL" id="BAABJE010000001">
    <property type="protein sequence ID" value="GAA4782567.1"/>
    <property type="molecule type" value="Genomic_DNA"/>
</dbReference>
<accession>A0ABP9AKR9</accession>
<dbReference type="RefSeq" id="WP_345301588.1">
    <property type="nucleotide sequence ID" value="NZ_BAABJE010000001.1"/>
</dbReference>
<sequence length="49" mass="5526">MTERQLLATFEAVDRGERHRRADFIEDVATAVWGGEAAEARVKSLRGRP</sequence>
<comment type="caution">
    <text evidence="1">The sequence shown here is derived from an EMBL/GenBank/DDBJ whole genome shotgun (WGS) entry which is preliminary data.</text>
</comment>
<dbReference type="Proteomes" id="UP001499959">
    <property type="component" value="Unassembled WGS sequence"/>
</dbReference>
<gene>
    <name evidence="1" type="ORF">GCM10023307_03920</name>
</gene>
<organism evidence="1 2">
    <name type="scientific">Lysobacter hankyongensis</name>
    <dbReference type="NCBI Taxonomy" id="1176535"/>
    <lineage>
        <taxon>Bacteria</taxon>
        <taxon>Pseudomonadati</taxon>
        <taxon>Pseudomonadota</taxon>
        <taxon>Gammaproteobacteria</taxon>
        <taxon>Lysobacterales</taxon>
        <taxon>Lysobacteraceae</taxon>
        <taxon>Lysobacter</taxon>
    </lineage>
</organism>
<reference evidence="2" key="1">
    <citation type="journal article" date="2019" name="Int. J. Syst. Evol. Microbiol.">
        <title>The Global Catalogue of Microorganisms (GCM) 10K type strain sequencing project: providing services to taxonomists for standard genome sequencing and annotation.</title>
        <authorList>
            <consortium name="The Broad Institute Genomics Platform"/>
            <consortium name="The Broad Institute Genome Sequencing Center for Infectious Disease"/>
            <person name="Wu L."/>
            <person name="Ma J."/>
        </authorList>
    </citation>
    <scope>NUCLEOTIDE SEQUENCE [LARGE SCALE GENOMIC DNA]</scope>
    <source>
        <strain evidence="2">JCM 18204</strain>
    </source>
</reference>
<name>A0ABP9AKR9_9GAMM</name>
<keyword evidence="2" id="KW-1185">Reference proteome</keyword>
<evidence type="ECO:0000313" key="2">
    <source>
        <dbReference type="Proteomes" id="UP001499959"/>
    </source>
</evidence>
<protein>
    <submittedName>
        <fullName evidence="1">Uncharacterized protein</fullName>
    </submittedName>
</protein>
<evidence type="ECO:0000313" key="1">
    <source>
        <dbReference type="EMBL" id="GAA4782567.1"/>
    </source>
</evidence>
<proteinExistence type="predicted"/>